<dbReference type="PANTHER" id="PTHR10516:SF443">
    <property type="entry name" value="FK506-BINDING PROTEIN 59-RELATED"/>
    <property type="match status" value="1"/>
</dbReference>
<dbReference type="SUPFAM" id="SSF54534">
    <property type="entry name" value="FKBP-like"/>
    <property type="match status" value="1"/>
</dbReference>
<protein>
    <recommendedName>
        <fullName evidence="3 7">peptidylprolyl isomerase</fullName>
        <ecNumber evidence="3 7">5.2.1.8</ecNumber>
    </recommendedName>
</protein>
<sequence length="112" mass="11806">MGVEIERIKAGDGVHYPKAGDTVLIHYTGTLVATGAQFDSSRGKSPDKPFSTKIGVGKVIKGWDEGVPQLSLGERANLIITPDFGYGAGGYPPIIPPQSGLKFDVELIAINP</sequence>
<keyword evidence="4 7" id="KW-0697">Rotamase</keyword>
<keyword evidence="5 7" id="KW-0413">Isomerase</keyword>
<gene>
    <name evidence="9" type="ORF">FIBSPDRAFT_803613</name>
</gene>
<keyword evidence="10" id="KW-1185">Reference proteome</keyword>
<evidence type="ECO:0000313" key="9">
    <source>
        <dbReference type="EMBL" id="KZP07779.1"/>
    </source>
</evidence>
<evidence type="ECO:0000313" key="10">
    <source>
        <dbReference type="Proteomes" id="UP000076532"/>
    </source>
</evidence>
<dbReference type="STRING" id="436010.A0A165WPA1"/>
<dbReference type="OrthoDB" id="1902587at2759"/>
<dbReference type="PROSITE" id="PS50059">
    <property type="entry name" value="FKBP_PPIASE"/>
    <property type="match status" value="1"/>
</dbReference>
<dbReference type="EC" id="5.2.1.8" evidence="3 7"/>
<dbReference type="GO" id="GO:0005737">
    <property type="term" value="C:cytoplasm"/>
    <property type="evidence" value="ECO:0007669"/>
    <property type="project" value="TreeGrafter"/>
</dbReference>
<evidence type="ECO:0000256" key="6">
    <source>
        <dbReference type="ARBA" id="ARBA00038106"/>
    </source>
</evidence>
<name>A0A165WPA1_9AGAM</name>
<accession>A0A165WPA1</accession>
<evidence type="ECO:0000259" key="8">
    <source>
        <dbReference type="PROSITE" id="PS50059"/>
    </source>
</evidence>
<dbReference type="InterPro" id="IPR001179">
    <property type="entry name" value="PPIase_FKBP_dom"/>
</dbReference>
<evidence type="ECO:0000256" key="5">
    <source>
        <dbReference type="ARBA" id="ARBA00023235"/>
    </source>
</evidence>
<evidence type="ECO:0000256" key="2">
    <source>
        <dbReference type="ARBA" id="ARBA00002388"/>
    </source>
</evidence>
<organism evidence="9 10">
    <name type="scientific">Athelia psychrophila</name>
    <dbReference type="NCBI Taxonomy" id="1759441"/>
    <lineage>
        <taxon>Eukaryota</taxon>
        <taxon>Fungi</taxon>
        <taxon>Dikarya</taxon>
        <taxon>Basidiomycota</taxon>
        <taxon>Agaricomycotina</taxon>
        <taxon>Agaricomycetes</taxon>
        <taxon>Agaricomycetidae</taxon>
        <taxon>Atheliales</taxon>
        <taxon>Atheliaceae</taxon>
        <taxon>Athelia</taxon>
    </lineage>
</organism>
<comment type="similarity">
    <text evidence="6">Belongs to the FKBP-type PPIase family. FKBP1 subfamily.</text>
</comment>
<dbReference type="FunFam" id="3.10.50.40:FF:000025">
    <property type="entry name" value="Peptidylprolyl isomerase"/>
    <property type="match status" value="1"/>
</dbReference>
<proteinExistence type="inferred from homology"/>
<evidence type="ECO:0000256" key="7">
    <source>
        <dbReference type="PROSITE-ProRule" id="PRU00277"/>
    </source>
</evidence>
<dbReference type="InterPro" id="IPR046357">
    <property type="entry name" value="PPIase_dom_sf"/>
</dbReference>
<dbReference type="Proteomes" id="UP000076532">
    <property type="component" value="Unassembled WGS sequence"/>
</dbReference>
<comment type="catalytic activity">
    <reaction evidence="1 7">
        <text>[protein]-peptidylproline (omega=180) = [protein]-peptidylproline (omega=0)</text>
        <dbReference type="Rhea" id="RHEA:16237"/>
        <dbReference type="Rhea" id="RHEA-COMP:10747"/>
        <dbReference type="Rhea" id="RHEA-COMP:10748"/>
        <dbReference type="ChEBI" id="CHEBI:83833"/>
        <dbReference type="ChEBI" id="CHEBI:83834"/>
        <dbReference type="EC" id="5.2.1.8"/>
    </reaction>
</comment>
<dbReference type="GO" id="GO:0003755">
    <property type="term" value="F:peptidyl-prolyl cis-trans isomerase activity"/>
    <property type="evidence" value="ECO:0007669"/>
    <property type="project" value="UniProtKB-KW"/>
</dbReference>
<comment type="function">
    <text evidence="2">PPIases accelerate the folding of proteins. It catalyzes the cis-trans isomerization of proline imidic peptide bonds in oligopeptides.</text>
</comment>
<evidence type="ECO:0000256" key="4">
    <source>
        <dbReference type="ARBA" id="ARBA00023110"/>
    </source>
</evidence>
<feature type="domain" description="PPIase FKBP-type" evidence="8">
    <location>
        <begin position="20"/>
        <end position="111"/>
    </location>
</feature>
<reference evidence="9 10" key="1">
    <citation type="journal article" date="2016" name="Mol. Biol. Evol.">
        <title>Comparative Genomics of Early-Diverging Mushroom-Forming Fungi Provides Insights into the Origins of Lignocellulose Decay Capabilities.</title>
        <authorList>
            <person name="Nagy L.G."/>
            <person name="Riley R."/>
            <person name="Tritt A."/>
            <person name="Adam C."/>
            <person name="Daum C."/>
            <person name="Floudas D."/>
            <person name="Sun H."/>
            <person name="Yadav J.S."/>
            <person name="Pangilinan J."/>
            <person name="Larsson K.H."/>
            <person name="Matsuura K."/>
            <person name="Barry K."/>
            <person name="Labutti K."/>
            <person name="Kuo R."/>
            <person name="Ohm R.A."/>
            <person name="Bhattacharya S.S."/>
            <person name="Shirouzu T."/>
            <person name="Yoshinaga Y."/>
            <person name="Martin F.M."/>
            <person name="Grigoriev I.V."/>
            <person name="Hibbett D.S."/>
        </authorList>
    </citation>
    <scope>NUCLEOTIDE SEQUENCE [LARGE SCALE GENOMIC DNA]</scope>
    <source>
        <strain evidence="9 10">CBS 109695</strain>
    </source>
</reference>
<dbReference type="InterPro" id="IPR050689">
    <property type="entry name" value="FKBP-type_PPIase"/>
</dbReference>
<dbReference type="Pfam" id="PF00254">
    <property type="entry name" value="FKBP_C"/>
    <property type="match status" value="1"/>
</dbReference>
<dbReference type="AlphaFoldDB" id="A0A165WPA1"/>
<evidence type="ECO:0000256" key="1">
    <source>
        <dbReference type="ARBA" id="ARBA00000971"/>
    </source>
</evidence>
<dbReference type="Gene3D" id="3.10.50.40">
    <property type="match status" value="1"/>
</dbReference>
<evidence type="ECO:0000256" key="3">
    <source>
        <dbReference type="ARBA" id="ARBA00013194"/>
    </source>
</evidence>
<dbReference type="PANTHER" id="PTHR10516">
    <property type="entry name" value="PEPTIDYL-PROLYL CIS-TRANS ISOMERASE"/>
    <property type="match status" value="1"/>
</dbReference>
<dbReference type="EMBL" id="KV417740">
    <property type="protein sequence ID" value="KZP07779.1"/>
    <property type="molecule type" value="Genomic_DNA"/>
</dbReference>